<keyword evidence="6" id="KW-1185">Reference proteome</keyword>
<dbReference type="EMBL" id="FNOU01000003">
    <property type="protein sequence ID" value="SDX52057.1"/>
    <property type="molecule type" value="Genomic_DNA"/>
</dbReference>
<evidence type="ECO:0000313" key="6">
    <source>
        <dbReference type="Proteomes" id="UP000199652"/>
    </source>
</evidence>
<dbReference type="AlphaFoldDB" id="A0A1H3CD33"/>
<dbReference type="Pfam" id="PF08378">
    <property type="entry name" value="NERD"/>
    <property type="match status" value="1"/>
</dbReference>
<dbReference type="STRING" id="1528.SAMN04488579_10358"/>
<keyword evidence="2" id="KW-0812">Transmembrane</keyword>
<dbReference type="InterPro" id="IPR044876">
    <property type="entry name" value="HRDC_dom_sf"/>
</dbReference>
<dbReference type="PROSITE" id="PS50965">
    <property type="entry name" value="NERD"/>
    <property type="match status" value="1"/>
</dbReference>
<feature type="transmembrane region" description="Helical" evidence="2">
    <location>
        <begin position="6"/>
        <end position="25"/>
    </location>
</feature>
<dbReference type="InterPro" id="IPR010997">
    <property type="entry name" value="HRDC-like_sf"/>
</dbReference>
<sequence length="360" mass="41192">MISPVLGIVYFAILIVIVGVIVFITKKKLSVTESKKEKAEVLIPVIDFSQDNPSEQMLSQMIEAIDVGKSKVYTNLYVPREDGSTAVLSLVMLCASGIYVFNYMDMEGWILGREESHWWTHFIATDERDFVENPIWENDGAITDLMAFFPSTDGSFYKSYVVFSDRCELRSVEITGNARVVNTKDFTRVLEKDMMVSDPVFSAEEMTQFEQVLDVLEKSDQLEVRLQALKEEMEAAREAKRQEESACKEARAVTGDVLTELSSEEREKIREARHIKKYRPEDRFTRSELALRDALVLWRKQQADAQRISVFEIFDNRALDGIVNMKPQTLKELRTIPGFNADRCHTYGNAIITMVKHAPS</sequence>
<keyword evidence="1" id="KW-0175">Coiled coil</keyword>
<evidence type="ECO:0000256" key="1">
    <source>
        <dbReference type="SAM" id="Coils"/>
    </source>
</evidence>
<dbReference type="RefSeq" id="WP_090243287.1">
    <property type="nucleotide sequence ID" value="NZ_FNOU01000003.1"/>
</dbReference>
<gene>
    <name evidence="5" type="ORF">SAMN04488579_10358</name>
</gene>
<evidence type="ECO:0000259" key="4">
    <source>
        <dbReference type="PROSITE" id="PS50967"/>
    </source>
</evidence>
<evidence type="ECO:0000256" key="2">
    <source>
        <dbReference type="SAM" id="Phobius"/>
    </source>
</evidence>
<dbReference type="PROSITE" id="PS50967">
    <property type="entry name" value="HRDC"/>
    <property type="match status" value="1"/>
</dbReference>
<protein>
    <submittedName>
        <fullName evidence="5">Nuclease-related domain-containing protein</fullName>
    </submittedName>
</protein>
<name>A0A1H3CD33_EUBBA</name>
<keyword evidence="2" id="KW-0472">Membrane</keyword>
<dbReference type="SUPFAM" id="SSF47819">
    <property type="entry name" value="HRDC-like"/>
    <property type="match status" value="1"/>
</dbReference>
<dbReference type="Pfam" id="PF00570">
    <property type="entry name" value="HRDC"/>
    <property type="match status" value="1"/>
</dbReference>
<dbReference type="Proteomes" id="UP000199652">
    <property type="component" value="Unassembled WGS sequence"/>
</dbReference>
<feature type="domain" description="NERD" evidence="3">
    <location>
        <begin position="50"/>
        <end position="168"/>
    </location>
</feature>
<accession>A0A1H3CD33</accession>
<dbReference type="Gene3D" id="1.10.150.80">
    <property type="entry name" value="HRDC domain"/>
    <property type="match status" value="1"/>
</dbReference>
<reference evidence="6" key="1">
    <citation type="submission" date="2016-10" db="EMBL/GenBank/DDBJ databases">
        <authorList>
            <person name="Varghese N."/>
            <person name="Submissions S."/>
        </authorList>
    </citation>
    <scope>NUCLEOTIDE SEQUENCE [LARGE SCALE GENOMIC DNA]</scope>
    <source>
        <strain evidence="6">VPI 5359</strain>
    </source>
</reference>
<organism evidence="5 6">
    <name type="scientific">Eubacterium barkeri</name>
    <name type="common">Clostridium barkeri</name>
    <dbReference type="NCBI Taxonomy" id="1528"/>
    <lineage>
        <taxon>Bacteria</taxon>
        <taxon>Bacillati</taxon>
        <taxon>Bacillota</taxon>
        <taxon>Clostridia</taxon>
        <taxon>Eubacteriales</taxon>
        <taxon>Eubacteriaceae</taxon>
        <taxon>Eubacterium</taxon>
    </lineage>
</organism>
<dbReference type="InterPro" id="IPR002121">
    <property type="entry name" value="HRDC_dom"/>
</dbReference>
<feature type="coiled-coil region" evidence="1">
    <location>
        <begin position="212"/>
        <end position="253"/>
    </location>
</feature>
<dbReference type="OrthoDB" id="1770650at2"/>
<proteinExistence type="predicted"/>
<evidence type="ECO:0000313" key="5">
    <source>
        <dbReference type="EMBL" id="SDX52057.1"/>
    </source>
</evidence>
<feature type="domain" description="HRDC" evidence="4">
    <location>
        <begin position="285"/>
        <end position="360"/>
    </location>
</feature>
<dbReference type="GO" id="GO:0003676">
    <property type="term" value="F:nucleic acid binding"/>
    <property type="evidence" value="ECO:0007669"/>
    <property type="project" value="InterPro"/>
</dbReference>
<evidence type="ECO:0000259" key="3">
    <source>
        <dbReference type="PROSITE" id="PS50965"/>
    </source>
</evidence>
<dbReference type="InterPro" id="IPR011528">
    <property type="entry name" value="NERD"/>
</dbReference>
<dbReference type="GO" id="GO:0000166">
    <property type="term" value="F:nucleotide binding"/>
    <property type="evidence" value="ECO:0007669"/>
    <property type="project" value="InterPro"/>
</dbReference>
<feature type="transmembrane region" description="Helical" evidence="2">
    <location>
        <begin position="86"/>
        <end position="104"/>
    </location>
</feature>
<keyword evidence="2" id="KW-1133">Transmembrane helix</keyword>